<dbReference type="RefSeq" id="WP_129605752.1">
    <property type="nucleotide sequence ID" value="NZ_CP035544.1"/>
</dbReference>
<dbReference type="EMBL" id="CP035544">
    <property type="protein sequence ID" value="QBA64969.1"/>
    <property type="molecule type" value="Genomic_DNA"/>
</dbReference>
<dbReference type="OrthoDB" id="1442037at2"/>
<dbReference type="Proteomes" id="UP000290889">
    <property type="component" value="Chromosome"/>
</dbReference>
<feature type="transmembrane region" description="Helical" evidence="1">
    <location>
        <begin position="6"/>
        <end position="25"/>
    </location>
</feature>
<name>A0A411EBC6_9FLAO</name>
<organism evidence="2 3">
    <name type="scientific">Muriicola soli</name>
    <dbReference type="NCBI Taxonomy" id="2507538"/>
    <lineage>
        <taxon>Bacteria</taxon>
        <taxon>Pseudomonadati</taxon>
        <taxon>Bacteroidota</taxon>
        <taxon>Flavobacteriia</taxon>
        <taxon>Flavobacteriales</taxon>
        <taxon>Flavobacteriaceae</taxon>
        <taxon>Muriicola</taxon>
    </lineage>
</organism>
<evidence type="ECO:0000256" key="1">
    <source>
        <dbReference type="SAM" id="Phobius"/>
    </source>
</evidence>
<dbReference type="KEGG" id="mur:EQY75_10785"/>
<keyword evidence="3" id="KW-1185">Reference proteome</keyword>
<feature type="transmembrane region" description="Helical" evidence="1">
    <location>
        <begin position="109"/>
        <end position="126"/>
    </location>
</feature>
<keyword evidence="1" id="KW-0812">Transmembrane</keyword>
<keyword evidence="1" id="KW-0472">Membrane</keyword>
<keyword evidence="1" id="KW-1133">Transmembrane helix</keyword>
<gene>
    <name evidence="2" type="ORF">EQY75_10785</name>
</gene>
<accession>A0A411EBC6</accession>
<reference evidence="2 3" key="1">
    <citation type="submission" date="2019-01" db="EMBL/GenBank/DDBJ databases">
        <title>Muriicola soli sp. nov., isolated from soil.</title>
        <authorList>
            <person name="Kang H.J."/>
            <person name="Kim S.B."/>
        </authorList>
    </citation>
    <scope>NUCLEOTIDE SEQUENCE [LARGE SCALE GENOMIC DNA]</scope>
    <source>
        <strain evidence="2 3">MMS17-SY002</strain>
    </source>
</reference>
<feature type="transmembrane region" description="Helical" evidence="1">
    <location>
        <begin position="45"/>
        <end position="64"/>
    </location>
</feature>
<protein>
    <submittedName>
        <fullName evidence="2">Uncharacterized protein</fullName>
    </submittedName>
</protein>
<feature type="transmembrane region" description="Helical" evidence="1">
    <location>
        <begin position="70"/>
        <end position="88"/>
    </location>
</feature>
<proteinExistence type="predicted"/>
<sequence length="128" mass="14388">MILLSQILVVFFGIFLITVGFLMLLTPNRIWRILNKAASTPLIHFGELSLRMIPAAGLIIYAPHSTFPDILQILGWFMLATSIILMLLPRAWHYAYAQKCANMLSPYTIRLIAPLSFAFGGFVLFACL</sequence>
<dbReference type="AlphaFoldDB" id="A0A411EBC6"/>
<evidence type="ECO:0000313" key="2">
    <source>
        <dbReference type="EMBL" id="QBA64969.1"/>
    </source>
</evidence>
<evidence type="ECO:0000313" key="3">
    <source>
        <dbReference type="Proteomes" id="UP000290889"/>
    </source>
</evidence>